<protein>
    <submittedName>
        <fullName evidence="1">Uncharacterized protein</fullName>
    </submittedName>
</protein>
<evidence type="ECO:0000313" key="1">
    <source>
        <dbReference type="EMBL" id="DAG05623.1"/>
    </source>
</evidence>
<dbReference type="EMBL" id="BK016262">
    <property type="protein sequence ID" value="DAG05623.1"/>
    <property type="molecule type" value="Genomic_DNA"/>
</dbReference>
<accession>A0A8S5VGA8</accession>
<reference evidence="1" key="1">
    <citation type="journal article" date="2021" name="Proc. Natl. Acad. Sci. U.S.A.">
        <title>A Catalog of Tens of Thousands of Viruses from Human Metagenomes Reveals Hidden Associations with Chronic Diseases.</title>
        <authorList>
            <person name="Tisza M.J."/>
            <person name="Buck C.B."/>
        </authorList>
    </citation>
    <scope>NUCLEOTIDE SEQUENCE</scope>
    <source>
        <strain evidence="1">Ct3R43</strain>
    </source>
</reference>
<name>A0A8S5VGA8_9CAUD</name>
<sequence>MTTTTTRKPLNITPAREAWAKLKAAGKWLRSVTAYGTDANRAAAAAKVDAAKQAFAAAAAPVTDWIATVESRASVRLLTVGDIMDAIDSIPHSIRKKHLPGCEIRGYDPNAQSFPGRYHGIPESTHVDLICRASGWAIAAIYRRQCTSDRGRLVLTDGAKADIIAAAETL</sequence>
<proteinExistence type="predicted"/>
<organism evidence="1">
    <name type="scientific">Siphoviridae sp. ct3R43</name>
    <dbReference type="NCBI Taxonomy" id="2825321"/>
    <lineage>
        <taxon>Viruses</taxon>
        <taxon>Duplodnaviria</taxon>
        <taxon>Heunggongvirae</taxon>
        <taxon>Uroviricota</taxon>
        <taxon>Caudoviricetes</taxon>
    </lineage>
</organism>